<dbReference type="PANTHER" id="PTHR46796:SF7">
    <property type="entry name" value="ARAC FAMILY TRANSCRIPTIONAL REGULATOR"/>
    <property type="match status" value="1"/>
</dbReference>
<dbReference type="Proteomes" id="UP001156940">
    <property type="component" value="Unassembled WGS sequence"/>
</dbReference>
<name>A0ABT6J5R4_9GAMM</name>
<evidence type="ECO:0000313" key="5">
    <source>
        <dbReference type="EMBL" id="MDH5822144.1"/>
    </source>
</evidence>
<keyword evidence="3" id="KW-0804">Transcription</keyword>
<dbReference type="Gene3D" id="1.10.10.60">
    <property type="entry name" value="Homeodomain-like"/>
    <property type="match status" value="2"/>
</dbReference>
<sequence length="304" mass="34408">MTVQYHCIRSHQSFDLSQQRTDQLLVLHGTGRNQQATLPARWISVWLPFSDGLELESPDCRWSLKPRELLVWRDAPLQAGSRRGGPWLAVCGGPDAWDRLRRPRRGEPSLALLPAEHRCHREVRRLLVRLARTARRPADGAPDATATAEMLSDALAEQQRELHVLLPRCNGRTLVRREQTLMRLLRVHHLIRRHEEGRVDLARLAASANYSPCHLIRSYREVFGATPSEHAARLRSEKAWRLVRETDMPVCEITAALGFESQSAFCRAFKSSFGMTTTQARQLGAPVPMRAEASGPEFARARAA</sequence>
<gene>
    <name evidence="5" type="ORF">QFW77_03960</name>
</gene>
<dbReference type="EMBL" id="JARXRM010000019">
    <property type="protein sequence ID" value="MDH5822144.1"/>
    <property type="molecule type" value="Genomic_DNA"/>
</dbReference>
<dbReference type="RefSeq" id="WP_280573001.1">
    <property type="nucleotide sequence ID" value="NZ_JARXRM010000019.1"/>
</dbReference>
<dbReference type="InterPro" id="IPR050204">
    <property type="entry name" value="AraC_XylS_family_regulators"/>
</dbReference>
<keyword evidence="1" id="KW-0805">Transcription regulation</keyword>
<dbReference type="SUPFAM" id="SSF46689">
    <property type="entry name" value="Homeodomain-like"/>
    <property type="match status" value="2"/>
</dbReference>
<keyword evidence="6" id="KW-1185">Reference proteome</keyword>
<dbReference type="Pfam" id="PF12833">
    <property type="entry name" value="HTH_18"/>
    <property type="match status" value="1"/>
</dbReference>
<evidence type="ECO:0000313" key="6">
    <source>
        <dbReference type="Proteomes" id="UP001156940"/>
    </source>
</evidence>
<feature type="domain" description="HTH araC/xylS-type" evidence="4">
    <location>
        <begin position="185"/>
        <end position="283"/>
    </location>
</feature>
<evidence type="ECO:0000259" key="4">
    <source>
        <dbReference type="PROSITE" id="PS01124"/>
    </source>
</evidence>
<organism evidence="5 6">
    <name type="scientific">Luteimonas endophytica</name>
    <dbReference type="NCBI Taxonomy" id="3042023"/>
    <lineage>
        <taxon>Bacteria</taxon>
        <taxon>Pseudomonadati</taxon>
        <taxon>Pseudomonadota</taxon>
        <taxon>Gammaproteobacteria</taxon>
        <taxon>Lysobacterales</taxon>
        <taxon>Lysobacteraceae</taxon>
        <taxon>Luteimonas</taxon>
    </lineage>
</organism>
<proteinExistence type="predicted"/>
<dbReference type="InterPro" id="IPR018060">
    <property type="entry name" value="HTH_AraC"/>
</dbReference>
<comment type="caution">
    <text evidence="5">The sequence shown here is derived from an EMBL/GenBank/DDBJ whole genome shotgun (WGS) entry which is preliminary data.</text>
</comment>
<evidence type="ECO:0000256" key="2">
    <source>
        <dbReference type="ARBA" id="ARBA00023125"/>
    </source>
</evidence>
<dbReference type="InterPro" id="IPR009057">
    <property type="entry name" value="Homeodomain-like_sf"/>
</dbReference>
<dbReference type="PROSITE" id="PS01124">
    <property type="entry name" value="HTH_ARAC_FAMILY_2"/>
    <property type="match status" value="1"/>
</dbReference>
<evidence type="ECO:0000256" key="1">
    <source>
        <dbReference type="ARBA" id="ARBA00023015"/>
    </source>
</evidence>
<reference evidence="5 6" key="1">
    <citation type="submission" date="2023-04" db="EMBL/GenBank/DDBJ databases">
        <title>Luteimonas endophyticus RD2P54.</title>
        <authorList>
            <person name="Sun J.-Q."/>
        </authorList>
    </citation>
    <scope>NUCLEOTIDE SEQUENCE [LARGE SCALE GENOMIC DNA]</scope>
    <source>
        <strain evidence="5 6">RD2P54</strain>
    </source>
</reference>
<accession>A0ABT6J5R4</accession>
<protein>
    <submittedName>
        <fullName evidence="5">AraC family transcriptional regulator</fullName>
    </submittedName>
</protein>
<keyword evidence="2" id="KW-0238">DNA-binding</keyword>
<evidence type="ECO:0000256" key="3">
    <source>
        <dbReference type="ARBA" id="ARBA00023163"/>
    </source>
</evidence>
<dbReference type="PANTHER" id="PTHR46796">
    <property type="entry name" value="HTH-TYPE TRANSCRIPTIONAL ACTIVATOR RHAS-RELATED"/>
    <property type="match status" value="1"/>
</dbReference>
<dbReference type="SMART" id="SM00342">
    <property type="entry name" value="HTH_ARAC"/>
    <property type="match status" value="1"/>
</dbReference>